<dbReference type="AlphaFoldDB" id="A0A1V6YQ07"/>
<dbReference type="EMBL" id="MOOB01000014">
    <property type="protein sequence ID" value="OQE89520.1"/>
    <property type="molecule type" value="Genomic_DNA"/>
</dbReference>
<comment type="caution">
    <text evidence="1">The sequence shown here is derived from an EMBL/GenBank/DDBJ whole genome shotgun (WGS) entry which is preliminary data.</text>
</comment>
<proteinExistence type="predicted"/>
<gene>
    <name evidence="1" type="ORF">PENNAL_c0014G05230</name>
</gene>
<evidence type="ECO:0000313" key="2">
    <source>
        <dbReference type="Proteomes" id="UP000191691"/>
    </source>
</evidence>
<protein>
    <submittedName>
        <fullName evidence="1">Uncharacterized protein</fullName>
    </submittedName>
</protein>
<organism evidence="1 2">
    <name type="scientific">Penicillium nalgiovense</name>
    <dbReference type="NCBI Taxonomy" id="60175"/>
    <lineage>
        <taxon>Eukaryota</taxon>
        <taxon>Fungi</taxon>
        <taxon>Dikarya</taxon>
        <taxon>Ascomycota</taxon>
        <taxon>Pezizomycotina</taxon>
        <taxon>Eurotiomycetes</taxon>
        <taxon>Eurotiomycetidae</taxon>
        <taxon>Eurotiales</taxon>
        <taxon>Aspergillaceae</taxon>
        <taxon>Penicillium</taxon>
    </lineage>
</organism>
<name>A0A1V6YQ07_PENNA</name>
<sequence>MANVTAKDVLCATSHPSLLAGEDHTSSSALTGARFIWAVTGEEHGLPTCVPQYSRGKVFVGAGKGLQGRFQQSVRQVVGAVLEAQQRPIALLISKL</sequence>
<accession>A0A1V6YQ07</accession>
<evidence type="ECO:0000313" key="1">
    <source>
        <dbReference type="EMBL" id="OQE89520.1"/>
    </source>
</evidence>
<keyword evidence="2" id="KW-1185">Reference proteome</keyword>
<reference evidence="2" key="1">
    <citation type="journal article" date="2017" name="Nat. Microbiol.">
        <title>Global analysis of biosynthetic gene clusters reveals vast potential of secondary metabolite production in Penicillium species.</title>
        <authorList>
            <person name="Nielsen J.C."/>
            <person name="Grijseels S."/>
            <person name="Prigent S."/>
            <person name="Ji B."/>
            <person name="Dainat J."/>
            <person name="Nielsen K.F."/>
            <person name="Frisvad J.C."/>
            <person name="Workman M."/>
            <person name="Nielsen J."/>
        </authorList>
    </citation>
    <scope>NUCLEOTIDE SEQUENCE [LARGE SCALE GENOMIC DNA]</scope>
    <source>
        <strain evidence="2">IBT 13039</strain>
    </source>
</reference>
<dbReference type="Proteomes" id="UP000191691">
    <property type="component" value="Unassembled WGS sequence"/>
</dbReference>